<name>A0A6B0UVP4_IXORI</name>
<dbReference type="EMBL" id="GIFC01011481">
    <property type="protein sequence ID" value="MXU93564.1"/>
    <property type="molecule type" value="Transcribed_RNA"/>
</dbReference>
<accession>A0A6B0UVP4</accession>
<organism evidence="2">
    <name type="scientific">Ixodes ricinus</name>
    <name type="common">Common tick</name>
    <name type="synonym">Acarus ricinus</name>
    <dbReference type="NCBI Taxonomy" id="34613"/>
    <lineage>
        <taxon>Eukaryota</taxon>
        <taxon>Metazoa</taxon>
        <taxon>Ecdysozoa</taxon>
        <taxon>Arthropoda</taxon>
        <taxon>Chelicerata</taxon>
        <taxon>Arachnida</taxon>
        <taxon>Acari</taxon>
        <taxon>Parasitiformes</taxon>
        <taxon>Ixodida</taxon>
        <taxon>Ixodoidea</taxon>
        <taxon>Ixodidae</taxon>
        <taxon>Ixodinae</taxon>
        <taxon>Ixodes</taxon>
    </lineage>
</organism>
<feature type="region of interest" description="Disordered" evidence="1">
    <location>
        <begin position="83"/>
        <end position="116"/>
    </location>
</feature>
<evidence type="ECO:0000313" key="2">
    <source>
        <dbReference type="EMBL" id="MXU93564.1"/>
    </source>
</evidence>
<proteinExistence type="predicted"/>
<protein>
    <submittedName>
        <fullName evidence="2">Putative secreted protein</fullName>
    </submittedName>
</protein>
<sequence length="148" mass="15762">MWLPTRPMAERAFQSALSALSAVLSNTGLPVSLLRVANSSRKVPTPAVHVTLVSPRGTPLTRFTVPYGMPVLVANAGRSLLATSSARRSRGPEQGQPGSSSAPACRESRCADSRPPTTLMLVSKTDTLMLMLKSIFRAIMAATLRNSE</sequence>
<dbReference type="AlphaFoldDB" id="A0A6B0UVP4"/>
<reference evidence="2" key="1">
    <citation type="submission" date="2019-12" db="EMBL/GenBank/DDBJ databases">
        <title>An insight into the sialome of adult female Ixodes ricinus ticks feeding for 6 days.</title>
        <authorList>
            <person name="Perner J."/>
            <person name="Ribeiro J.M.C."/>
        </authorList>
    </citation>
    <scope>NUCLEOTIDE SEQUENCE</scope>
    <source>
        <strain evidence="2">Semi-engorged</strain>
        <tissue evidence="2">Salivary glands</tissue>
    </source>
</reference>
<evidence type="ECO:0000256" key="1">
    <source>
        <dbReference type="SAM" id="MobiDB-lite"/>
    </source>
</evidence>